<organism evidence="1 2">
    <name type="scientific">Cerina litoralis</name>
    <dbReference type="NCBI Taxonomy" id="2874477"/>
    <lineage>
        <taxon>Bacteria</taxon>
        <taxon>Pseudomonadati</taxon>
        <taxon>Bacteroidota</taxon>
        <taxon>Flavobacteriia</taxon>
        <taxon>Flavobacteriales</taxon>
        <taxon>Flavobacteriaceae</taxon>
        <taxon>Cerina</taxon>
    </lineage>
</organism>
<dbReference type="Proteomes" id="UP001200642">
    <property type="component" value="Unassembled WGS sequence"/>
</dbReference>
<accession>A0AAE3EWC9</accession>
<evidence type="ECO:0000313" key="2">
    <source>
        <dbReference type="Proteomes" id="UP001200642"/>
    </source>
</evidence>
<dbReference type="RefSeq" id="WP_317903437.1">
    <property type="nucleotide sequence ID" value="NZ_JAIRBC010000028.1"/>
</dbReference>
<reference evidence="1" key="1">
    <citation type="submission" date="2023-02" db="EMBL/GenBank/DDBJ databases">
        <title>Genome of Flavobacteriaceae gen. nov. sp. strain F89.</title>
        <authorList>
            <person name="Wang Y."/>
        </authorList>
    </citation>
    <scope>NUCLEOTIDE SEQUENCE</scope>
    <source>
        <strain evidence="1">F89</strain>
    </source>
</reference>
<protein>
    <submittedName>
        <fullName evidence="1">Uncharacterized protein</fullName>
    </submittedName>
</protein>
<evidence type="ECO:0000313" key="1">
    <source>
        <dbReference type="EMBL" id="MCG2462297.1"/>
    </source>
</evidence>
<proteinExistence type="predicted"/>
<keyword evidence="2" id="KW-1185">Reference proteome</keyword>
<dbReference type="AlphaFoldDB" id="A0AAE3EWC9"/>
<name>A0AAE3EWC9_9FLAO</name>
<sequence>MTLQDLDFLLLQTEKVKKEIYSLNYEKADVRHSFFCLFYTIVYDYYLGHISYTLSKLMSQERVFFHEQDTGFSTHFSRLTQIARIEIMEFGYFGTLNRNVILNGWTAFELSLSDIFNSVCSDSVKNKLIIDLNQKIIKATKDLSPEDKKIVITSLTKNAFIPLQRKFRSLVKKDIYQRDYKKDVKFLSFLNTYRNSMLHSNGIYYGNGFKYEFNDVKFEFIDQEMFRETNHYPYIYWDMTFELKSIFKALISCVNYDGLIEYKSKL</sequence>
<gene>
    <name evidence="1" type="ORF">K8352_16165</name>
</gene>
<dbReference type="EMBL" id="JAIRBC010000028">
    <property type="protein sequence ID" value="MCG2462297.1"/>
    <property type="molecule type" value="Genomic_DNA"/>
</dbReference>
<comment type="caution">
    <text evidence="1">The sequence shown here is derived from an EMBL/GenBank/DDBJ whole genome shotgun (WGS) entry which is preliminary data.</text>
</comment>